<reference evidence="2" key="1">
    <citation type="submission" date="2023-08" db="EMBL/GenBank/DDBJ databases">
        <title>Pelteobagrus vachellii genome.</title>
        <authorList>
            <person name="Liu H."/>
        </authorList>
    </citation>
    <scope>NUCLEOTIDE SEQUENCE</scope>
    <source>
        <strain evidence="2">PRFRI_2022a</strain>
        <tissue evidence="2">Muscle</tissue>
    </source>
</reference>
<feature type="region of interest" description="Disordered" evidence="1">
    <location>
        <begin position="1"/>
        <end position="23"/>
    </location>
</feature>
<evidence type="ECO:0000313" key="3">
    <source>
        <dbReference type="Proteomes" id="UP001187315"/>
    </source>
</evidence>
<accession>A0AA88NTG7</accession>
<proteinExistence type="predicted"/>
<evidence type="ECO:0000256" key="1">
    <source>
        <dbReference type="SAM" id="MobiDB-lite"/>
    </source>
</evidence>
<sequence>MTSRSQKEKNPEGIQQARGKCREKMTSMGQSKDILMDELGEWRLTHWDKPIPQQADYITMDRKWVAAGEKQVYGPLNKEGVQIWVTYMKYHLMREVSYGLKVGKLEWLSLNTLMWKNTETITICAGTDRLWGNLPVKVEQLLEALPMLVTSPLFPTIPFYVVQSHKGQKYTFLRDDRGHRNDE</sequence>
<comment type="caution">
    <text evidence="2">The sequence shown here is derived from an EMBL/GenBank/DDBJ whole genome shotgun (WGS) entry which is preliminary data.</text>
</comment>
<feature type="compositionally biased region" description="Basic and acidic residues" evidence="1">
    <location>
        <begin position="1"/>
        <end position="11"/>
    </location>
</feature>
<protein>
    <submittedName>
        <fullName evidence="2">Uncharacterized protein</fullName>
    </submittedName>
</protein>
<dbReference type="AlphaFoldDB" id="A0AA88NTG7"/>
<evidence type="ECO:0000313" key="2">
    <source>
        <dbReference type="EMBL" id="KAK2864533.1"/>
    </source>
</evidence>
<organism evidence="2 3">
    <name type="scientific">Tachysurus vachellii</name>
    <name type="common">Darkbarbel catfish</name>
    <name type="synonym">Pelteobagrus vachellii</name>
    <dbReference type="NCBI Taxonomy" id="175792"/>
    <lineage>
        <taxon>Eukaryota</taxon>
        <taxon>Metazoa</taxon>
        <taxon>Chordata</taxon>
        <taxon>Craniata</taxon>
        <taxon>Vertebrata</taxon>
        <taxon>Euteleostomi</taxon>
        <taxon>Actinopterygii</taxon>
        <taxon>Neopterygii</taxon>
        <taxon>Teleostei</taxon>
        <taxon>Ostariophysi</taxon>
        <taxon>Siluriformes</taxon>
        <taxon>Bagridae</taxon>
        <taxon>Tachysurus</taxon>
    </lineage>
</organism>
<gene>
    <name evidence="2" type="ORF">Q7C36_003687</name>
</gene>
<dbReference type="Proteomes" id="UP001187315">
    <property type="component" value="Unassembled WGS sequence"/>
</dbReference>
<name>A0AA88NTG7_TACVA</name>
<keyword evidence="3" id="KW-1185">Reference proteome</keyword>
<dbReference type="EMBL" id="JAVHJS010000003">
    <property type="protein sequence ID" value="KAK2864533.1"/>
    <property type="molecule type" value="Genomic_DNA"/>
</dbReference>